<keyword evidence="3" id="KW-1185">Reference proteome</keyword>
<sequence>MSSLLYKFSSLKSRRPAANARPSWQQDPIYRPLDATQDSIRLLFIHPADDPDAPIRCTVSEAKFSERPQYEALSYMWGDEAFRRPIFINDQQLQITQNLSDALHFLRLRQRDSNGSGAAGLPSLRYWIDAICINQNDVHEKNKQIRVMPHIYFRAKTVLVWLGKKQVPENLIGMRERSEKFRLHKTIYHDEYWTRLWIIQEIGKATQLQVCYVLGLTITESSSHSLEWNQLIQDVESHYTRHASDGGGQGMTEGPIRLDRQLRGKYTGSHSLLSLIETHRDARCKNPRDKIFGLVGLATDSTHDFPIDYQKSLFEVWKDTLTHLQLAGNMGPPNLVPPNLVDVALLVLESLGGPTQVLLPQTLPAKAPPSSSSALGCTPVKLRLTVLGIVMFVGPTPGDVINSLEQADLWTRSIQWGAKPAQKGSLLRENDGLLECLL</sequence>
<name>A0AAN6P5T6_9PEZI</name>
<feature type="non-terminal residue" evidence="2">
    <location>
        <position position="438"/>
    </location>
</feature>
<feature type="domain" description="Heterokaryon incompatibility" evidence="1">
    <location>
        <begin position="70"/>
        <end position="179"/>
    </location>
</feature>
<accession>A0AAN6P5T6</accession>
<gene>
    <name evidence="2" type="ORF">C8A01DRAFT_21479</name>
</gene>
<dbReference type="Proteomes" id="UP001303115">
    <property type="component" value="Unassembled WGS sequence"/>
</dbReference>
<protein>
    <submittedName>
        <fullName evidence="2">Heterokaryon incompatibility protein-domain-containing protein</fullName>
    </submittedName>
</protein>
<dbReference type="Pfam" id="PF06985">
    <property type="entry name" value="HET"/>
    <property type="match status" value="1"/>
</dbReference>
<organism evidence="2 3">
    <name type="scientific">Parachaetomium inaequale</name>
    <dbReference type="NCBI Taxonomy" id="2588326"/>
    <lineage>
        <taxon>Eukaryota</taxon>
        <taxon>Fungi</taxon>
        <taxon>Dikarya</taxon>
        <taxon>Ascomycota</taxon>
        <taxon>Pezizomycotina</taxon>
        <taxon>Sordariomycetes</taxon>
        <taxon>Sordariomycetidae</taxon>
        <taxon>Sordariales</taxon>
        <taxon>Chaetomiaceae</taxon>
        <taxon>Parachaetomium</taxon>
    </lineage>
</organism>
<proteinExistence type="predicted"/>
<reference evidence="3" key="1">
    <citation type="journal article" date="2023" name="Mol. Phylogenet. Evol.">
        <title>Genome-scale phylogeny and comparative genomics of the fungal order Sordariales.</title>
        <authorList>
            <person name="Hensen N."/>
            <person name="Bonometti L."/>
            <person name="Westerberg I."/>
            <person name="Brannstrom I.O."/>
            <person name="Guillou S."/>
            <person name="Cros-Aarteil S."/>
            <person name="Calhoun S."/>
            <person name="Haridas S."/>
            <person name="Kuo A."/>
            <person name="Mondo S."/>
            <person name="Pangilinan J."/>
            <person name="Riley R."/>
            <person name="LaButti K."/>
            <person name="Andreopoulos B."/>
            <person name="Lipzen A."/>
            <person name="Chen C."/>
            <person name="Yan M."/>
            <person name="Daum C."/>
            <person name="Ng V."/>
            <person name="Clum A."/>
            <person name="Steindorff A."/>
            <person name="Ohm R.A."/>
            <person name="Martin F."/>
            <person name="Silar P."/>
            <person name="Natvig D.O."/>
            <person name="Lalanne C."/>
            <person name="Gautier V."/>
            <person name="Ament-Velasquez S.L."/>
            <person name="Kruys A."/>
            <person name="Hutchinson M.I."/>
            <person name="Powell A.J."/>
            <person name="Barry K."/>
            <person name="Miller A.N."/>
            <person name="Grigoriev I.V."/>
            <person name="Debuchy R."/>
            <person name="Gladieux P."/>
            <person name="Hiltunen Thoren M."/>
            <person name="Johannesson H."/>
        </authorList>
    </citation>
    <scope>NUCLEOTIDE SEQUENCE [LARGE SCALE GENOMIC DNA]</scope>
    <source>
        <strain evidence="3">CBS 284.82</strain>
    </source>
</reference>
<dbReference type="EMBL" id="MU854904">
    <property type="protein sequence ID" value="KAK4031280.1"/>
    <property type="molecule type" value="Genomic_DNA"/>
</dbReference>
<dbReference type="InterPro" id="IPR010730">
    <property type="entry name" value="HET"/>
</dbReference>
<evidence type="ECO:0000259" key="1">
    <source>
        <dbReference type="Pfam" id="PF06985"/>
    </source>
</evidence>
<evidence type="ECO:0000313" key="2">
    <source>
        <dbReference type="EMBL" id="KAK4031280.1"/>
    </source>
</evidence>
<dbReference type="AlphaFoldDB" id="A0AAN6P5T6"/>
<dbReference type="PANTHER" id="PTHR24148:SF81">
    <property type="entry name" value="HETEROKARYON INCOMPATIBILITY DOMAIN-CONTAINING PROTEIN"/>
    <property type="match status" value="1"/>
</dbReference>
<comment type="caution">
    <text evidence="2">The sequence shown here is derived from an EMBL/GenBank/DDBJ whole genome shotgun (WGS) entry which is preliminary data.</text>
</comment>
<dbReference type="PANTHER" id="PTHR24148">
    <property type="entry name" value="ANKYRIN REPEAT DOMAIN-CONTAINING PROTEIN 39 HOMOLOG-RELATED"/>
    <property type="match status" value="1"/>
</dbReference>
<evidence type="ECO:0000313" key="3">
    <source>
        <dbReference type="Proteomes" id="UP001303115"/>
    </source>
</evidence>
<dbReference type="InterPro" id="IPR052895">
    <property type="entry name" value="HetReg/Transcr_Mod"/>
</dbReference>